<evidence type="ECO:0000313" key="2">
    <source>
        <dbReference type="EMBL" id="GIY99986.1"/>
    </source>
</evidence>
<sequence length="397" mass="46993">MDLVISRYSFKYILLFTSTSQCVWLLVFSQTKRDWTEFILFFLQTTAYISVYRSRSEIRLLLKYISRLSKLLRYNGRQNIFRSSVLIYCIFTALATVILELTYYYSKIRDTEHEVIRNSSFIPEILKCFCMVVRDISFGMVILGLHCTLVSFPGFYCFVCKYFNLKLNEFLSTSKILIVQKDYRRIFKIYQELARVLTFMDDFLCYSAFVFVLCGMVGLFWSICSFILFFDFDYLIYFCSFVVSMHYLMMMQMIILPASDINLGAQMARDVIISLPGWFPQQYDELKIRIRRGLNKKIGLTLWKIYKIDKSLFISAIGTLITYGVLVGTHKNFDFWKKKNVPFVKPYPFVGSVVQNLRRPLHDTELQRYQELGKIYGLRLRLPEGFLNSLCWARRLS</sequence>
<keyword evidence="1" id="KW-1133">Transmembrane helix</keyword>
<gene>
    <name evidence="2" type="primary">AVEN_142535_1</name>
    <name evidence="2" type="ORF">CEXT_478641</name>
</gene>
<feature type="transmembrane region" description="Helical" evidence="1">
    <location>
        <begin position="136"/>
        <end position="159"/>
    </location>
</feature>
<accession>A0AAV4XY12</accession>
<evidence type="ECO:0000256" key="1">
    <source>
        <dbReference type="SAM" id="Phobius"/>
    </source>
</evidence>
<feature type="transmembrane region" description="Helical" evidence="1">
    <location>
        <begin position="12"/>
        <end position="29"/>
    </location>
</feature>
<feature type="transmembrane region" description="Helical" evidence="1">
    <location>
        <begin position="85"/>
        <end position="105"/>
    </location>
</feature>
<feature type="transmembrane region" description="Helical" evidence="1">
    <location>
        <begin position="35"/>
        <end position="52"/>
    </location>
</feature>
<keyword evidence="1" id="KW-0472">Membrane</keyword>
<feature type="transmembrane region" description="Helical" evidence="1">
    <location>
        <begin position="234"/>
        <end position="256"/>
    </location>
</feature>
<keyword evidence="3" id="KW-1185">Reference proteome</keyword>
<feature type="transmembrane region" description="Helical" evidence="1">
    <location>
        <begin position="203"/>
        <end position="228"/>
    </location>
</feature>
<evidence type="ECO:0008006" key="4">
    <source>
        <dbReference type="Google" id="ProtNLM"/>
    </source>
</evidence>
<comment type="caution">
    <text evidence="2">The sequence shown here is derived from an EMBL/GenBank/DDBJ whole genome shotgun (WGS) entry which is preliminary data.</text>
</comment>
<dbReference type="EMBL" id="BPLR01001102">
    <property type="protein sequence ID" value="GIY99986.1"/>
    <property type="molecule type" value="Genomic_DNA"/>
</dbReference>
<protein>
    <recommendedName>
        <fullName evidence="4">Gustatory receptor</fullName>
    </recommendedName>
</protein>
<keyword evidence="1" id="KW-0812">Transmembrane</keyword>
<evidence type="ECO:0000313" key="3">
    <source>
        <dbReference type="Proteomes" id="UP001054945"/>
    </source>
</evidence>
<dbReference type="Proteomes" id="UP001054945">
    <property type="component" value="Unassembled WGS sequence"/>
</dbReference>
<organism evidence="2 3">
    <name type="scientific">Caerostris extrusa</name>
    <name type="common">Bark spider</name>
    <name type="synonym">Caerostris bankana</name>
    <dbReference type="NCBI Taxonomy" id="172846"/>
    <lineage>
        <taxon>Eukaryota</taxon>
        <taxon>Metazoa</taxon>
        <taxon>Ecdysozoa</taxon>
        <taxon>Arthropoda</taxon>
        <taxon>Chelicerata</taxon>
        <taxon>Arachnida</taxon>
        <taxon>Araneae</taxon>
        <taxon>Araneomorphae</taxon>
        <taxon>Entelegynae</taxon>
        <taxon>Araneoidea</taxon>
        <taxon>Araneidae</taxon>
        <taxon>Caerostris</taxon>
    </lineage>
</organism>
<reference evidence="2 3" key="1">
    <citation type="submission" date="2021-06" db="EMBL/GenBank/DDBJ databases">
        <title>Caerostris extrusa draft genome.</title>
        <authorList>
            <person name="Kono N."/>
            <person name="Arakawa K."/>
        </authorList>
    </citation>
    <scope>NUCLEOTIDE SEQUENCE [LARGE SCALE GENOMIC DNA]</scope>
</reference>
<name>A0AAV4XY12_CAEEX</name>
<dbReference type="AlphaFoldDB" id="A0AAV4XY12"/>
<proteinExistence type="predicted"/>